<evidence type="ECO:0000313" key="1">
    <source>
        <dbReference type="EMBL" id="AOW05868.1"/>
    </source>
</evidence>
<accession>A0A1D8NJR4</accession>
<dbReference type="AlphaFoldDB" id="A0A1D8NJR4"/>
<dbReference type="Proteomes" id="UP000182444">
    <property type="component" value="Chromosome 1E"/>
</dbReference>
<protein>
    <submittedName>
        <fullName evidence="1">Uncharacterized protein</fullName>
    </submittedName>
</protein>
<gene>
    <name evidence="1" type="ORF">YALI1_E28070g</name>
</gene>
<sequence length="66" mass="7518">MMPITYQQPDQLISTNHPTCSISSTSSYHTPISYQYQPHQTNIHPPRSYIIIVIVTSLHHGNQCLP</sequence>
<dbReference type="GeneID" id="94583711"/>
<dbReference type="VEuPathDB" id="FungiDB:YALI1_E28070g"/>
<organism evidence="1 2">
    <name type="scientific">Yarrowia lipolytica</name>
    <name type="common">Candida lipolytica</name>
    <dbReference type="NCBI Taxonomy" id="4952"/>
    <lineage>
        <taxon>Eukaryota</taxon>
        <taxon>Fungi</taxon>
        <taxon>Dikarya</taxon>
        <taxon>Ascomycota</taxon>
        <taxon>Saccharomycotina</taxon>
        <taxon>Dipodascomycetes</taxon>
        <taxon>Dipodascales</taxon>
        <taxon>Dipodascales incertae sedis</taxon>
        <taxon>Yarrowia</taxon>
    </lineage>
</organism>
<evidence type="ECO:0000313" key="2">
    <source>
        <dbReference type="Proteomes" id="UP000182444"/>
    </source>
</evidence>
<reference evidence="1 2" key="1">
    <citation type="journal article" date="2016" name="PLoS ONE">
        <title>Sequence Assembly of Yarrowia lipolytica Strain W29/CLIB89 Shows Transposable Element Diversity.</title>
        <authorList>
            <person name="Magnan C."/>
            <person name="Yu J."/>
            <person name="Chang I."/>
            <person name="Jahn E."/>
            <person name="Kanomata Y."/>
            <person name="Wu J."/>
            <person name="Zeller M."/>
            <person name="Oakes M."/>
            <person name="Baldi P."/>
            <person name="Sandmeyer S."/>
        </authorList>
    </citation>
    <scope>NUCLEOTIDE SEQUENCE [LARGE SCALE GENOMIC DNA]</scope>
    <source>
        <strain evidence="2">CLIB89(W29)</strain>
    </source>
</reference>
<name>A0A1D8NJR4_YARLL</name>
<dbReference type="RefSeq" id="XP_068139211.1">
    <property type="nucleotide sequence ID" value="XM_068283110.1"/>
</dbReference>
<dbReference type="EMBL" id="CP017557">
    <property type="protein sequence ID" value="AOW05868.1"/>
    <property type="molecule type" value="Genomic_DNA"/>
</dbReference>
<proteinExistence type="predicted"/>